<feature type="chain" id="PRO_5017782104" description="FAD-binding domain-containing protein" evidence="6">
    <location>
        <begin position="19"/>
        <end position="412"/>
    </location>
</feature>
<keyword evidence="9" id="KW-1185">Reference proteome</keyword>
<dbReference type="Gene3D" id="3.50.50.60">
    <property type="entry name" value="FAD/NAD(P)-binding domain"/>
    <property type="match status" value="1"/>
</dbReference>
<dbReference type="STRING" id="1810919.A0A3D8Q834"/>
<dbReference type="SUPFAM" id="SSF51905">
    <property type="entry name" value="FAD/NAD(P)-binding domain"/>
    <property type="match status" value="1"/>
</dbReference>
<organism evidence="8 9">
    <name type="scientific">Aspergillus mulundensis</name>
    <dbReference type="NCBI Taxonomy" id="1810919"/>
    <lineage>
        <taxon>Eukaryota</taxon>
        <taxon>Fungi</taxon>
        <taxon>Dikarya</taxon>
        <taxon>Ascomycota</taxon>
        <taxon>Pezizomycotina</taxon>
        <taxon>Eurotiomycetes</taxon>
        <taxon>Eurotiomycetidae</taxon>
        <taxon>Eurotiales</taxon>
        <taxon>Aspergillaceae</taxon>
        <taxon>Aspergillus</taxon>
        <taxon>Aspergillus subgen. Nidulantes</taxon>
    </lineage>
</organism>
<evidence type="ECO:0000256" key="1">
    <source>
        <dbReference type="ARBA" id="ARBA00007992"/>
    </source>
</evidence>
<dbReference type="GO" id="GO:0004497">
    <property type="term" value="F:monooxygenase activity"/>
    <property type="evidence" value="ECO:0007669"/>
    <property type="project" value="UniProtKB-KW"/>
</dbReference>
<evidence type="ECO:0000256" key="6">
    <source>
        <dbReference type="SAM" id="SignalP"/>
    </source>
</evidence>
<feature type="domain" description="FAD-binding" evidence="7">
    <location>
        <begin position="4"/>
        <end position="180"/>
    </location>
</feature>
<dbReference type="PRINTS" id="PR00420">
    <property type="entry name" value="RNGMNOXGNASE"/>
</dbReference>
<keyword evidence="3" id="KW-0274">FAD</keyword>
<keyword evidence="5" id="KW-0503">Monooxygenase</keyword>
<dbReference type="PANTHER" id="PTHR13789">
    <property type="entry name" value="MONOOXYGENASE"/>
    <property type="match status" value="1"/>
</dbReference>
<dbReference type="Proteomes" id="UP000256690">
    <property type="component" value="Unassembled WGS sequence"/>
</dbReference>
<evidence type="ECO:0000313" key="8">
    <source>
        <dbReference type="EMBL" id="RDW57961.1"/>
    </source>
</evidence>
<gene>
    <name evidence="8" type="ORF">DSM5745_11341</name>
</gene>
<evidence type="ECO:0000313" key="9">
    <source>
        <dbReference type="Proteomes" id="UP000256690"/>
    </source>
</evidence>
<dbReference type="Pfam" id="PF01494">
    <property type="entry name" value="FAD_binding_3"/>
    <property type="match status" value="2"/>
</dbReference>
<keyword evidence="4" id="KW-0560">Oxidoreductase</keyword>
<evidence type="ECO:0000256" key="3">
    <source>
        <dbReference type="ARBA" id="ARBA00022827"/>
    </source>
</evidence>
<evidence type="ECO:0000256" key="4">
    <source>
        <dbReference type="ARBA" id="ARBA00023002"/>
    </source>
</evidence>
<dbReference type="PANTHER" id="PTHR13789:SF215">
    <property type="entry name" value="FAD-BINDING DOMAIN-CONTAINING PROTEIN-RELATED"/>
    <property type="match status" value="1"/>
</dbReference>
<sequence length="412" mass="44680">MPLKVVIVGAGLAGLAAAIALHQSGHDVVVLEQSRFQNEVGAAISMAPNATRILKSLDVDLEALQAVHCNGAWSWDALGNRLGKEIITKDTQEALHMSDSWLLTHRVDLHNALRDAAAKKVNGKQIDIRLASRVALVDSELGLVKLEDGTVYTGDLIVGADGAHSRSVSAVTGEEPTKESTGQNCFRFLIPVPKLRANPLTAALLDKIGLDGVKAFIAPDRRLVMYPCRQGTLLNCAGIHPADSSTMAKYSSWLDSGSVDSLVNTFQGFSPELQELCRLAEDMKLWSLASRRPPQTFVKGKLALIGDAAHPILPHQGQGGAQAFEDCAALGTLFPPDVVPEQVSQRLSLYNETRYAHAVTVMLMSQVPDERRREMLETLRTYVPDAEMPENMIAFTWSSYPARKAEMLLAAA</sequence>
<dbReference type="EMBL" id="PVWQ01000025">
    <property type="protein sequence ID" value="RDW57961.1"/>
    <property type="molecule type" value="Genomic_DNA"/>
</dbReference>
<dbReference type="InterPro" id="IPR036188">
    <property type="entry name" value="FAD/NAD-bd_sf"/>
</dbReference>
<comment type="similarity">
    <text evidence="1">Belongs to the paxM FAD-dependent monooxygenase family.</text>
</comment>
<dbReference type="GO" id="GO:0071949">
    <property type="term" value="F:FAD binding"/>
    <property type="evidence" value="ECO:0007669"/>
    <property type="project" value="InterPro"/>
</dbReference>
<keyword evidence="6" id="KW-0732">Signal</keyword>
<proteinExistence type="inferred from homology"/>
<comment type="caution">
    <text evidence="8">The sequence shown here is derived from an EMBL/GenBank/DDBJ whole genome shotgun (WGS) entry which is preliminary data.</text>
</comment>
<dbReference type="GeneID" id="38121711"/>
<dbReference type="InterPro" id="IPR050493">
    <property type="entry name" value="FAD-dep_Monooxygenase_BioMet"/>
</dbReference>
<name>A0A3D8Q834_9EURO</name>
<dbReference type="AlphaFoldDB" id="A0A3D8Q834"/>
<evidence type="ECO:0000259" key="7">
    <source>
        <dbReference type="Pfam" id="PF01494"/>
    </source>
</evidence>
<protein>
    <recommendedName>
        <fullName evidence="7">FAD-binding domain-containing protein</fullName>
    </recommendedName>
</protein>
<accession>A0A3D8Q834</accession>
<keyword evidence="2" id="KW-0285">Flavoprotein</keyword>
<dbReference type="RefSeq" id="XP_026598130.1">
    <property type="nucleotide sequence ID" value="XM_026753357.1"/>
</dbReference>
<dbReference type="SUPFAM" id="SSF54373">
    <property type="entry name" value="FAD-linked reductases, C-terminal domain"/>
    <property type="match status" value="1"/>
</dbReference>
<feature type="domain" description="FAD-binding" evidence="7">
    <location>
        <begin position="282"/>
        <end position="362"/>
    </location>
</feature>
<dbReference type="InterPro" id="IPR002938">
    <property type="entry name" value="FAD-bd"/>
</dbReference>
<evidence type="ECO:0000256" key="5">
    <source>
        <dbReference type="ARBA" id="ARBA00023033"/>
    </source>
</evidence>
<reference evidence="8 9" key="1">
    <citation type="journal article" date="2018" name="IMA Fungus">
        <title>IMA Genome-F 9: Draft genome sequence of Annulohypoxylon stygium, Aspergillus mulundensis, Berkeleyomyces basicola (syn. Thielaviopsis basicola), Ceratocystis smalleyi, two Cercospora beticola strains, Coleophoma cylindrospora, Fusarium fracticaudum, Phialophora cf. hyalina, and Morchella septimelata.</title>
        <authorList>
            <person name="Wingfield B.D."/>
            <person name="Bills G.F."/>
            <person name="Dong Y."/>
            <person name="Huang W."/>
            <person name="Nel W.J."/>
            <person name="Swalarsk-Parry B.S."/>
            <person name="Vaghefi N."/>
            <person name="Wilken P.M."/>
            <person name="An Z."/>
            <person name="de Beer Z.W."/>
            <person name="De Vos L."/>
            <person name="Chen L."/>
            <person name="Duong T.A."/>
            <person name="Gao Y."/>
            <person name="Hammerbacher A."/>
            <person name="Kikkert J.R."/>
            <person name="Li Y."/>
            <person name="Li H."/>
            <person name="Li K."/>
            <person name="Li Q."/>
            <person name="Liu X."/>
            <person name="Ma X."/>
            <person name="Naidoo K."/>
            <person name="Pethybridge S.J."/>
            <person name="Sun J."/>
            <person name="Steenkamp E.T."/>
            <person name="van der Nest M.A."/>
            <person name="van Wyk S."/>
            <person name="Wingfield M.J."/>
            <person name="Xiong C."/>
            <person name="Yue Q."/>
            <person name="Zhang X."/>
        </authorList>
    </citation>
    <scope>NUCLEOTIDE SEQUENCE [LARGE SCALE GENOMIC DNA]</scope>
    <source>
        <strain evidence="8 9">DSM 5745</strain>
    </source>
</reference>
<feature type="signal peptide" evidence="6">
    <location>
        <begin position="1"/>
        <end position="18"/>
    </location>
</feature>
<evidence type="ECO:0000256" key="2">
    <source>
        <dbReference type="ARBA" id="ARBA00022630"/>
    </source>
</evidence>
<dbReference type="OrthoDB" id="9993796at2759"/>